<evidence type="ECO:0000259" key="6">
    <source>
        <dbReference type="Pfam" id="PF01029"/>
    </source>
</evidence>
<protein>
    <submittedName>
        <fullName evidence="7">Unannotated protein</fullName>
    </submittedName>
</protein>
<dbReference type="Pfam" id="PF01029">
    <property type="entry name" value="NusB"/>
    <property type="match status" value="1"/>
</dbReference>
<keyword evidence="2" id="KW-0889">Transcription antitermination</keyword>
<dbReference type="GO" id="GO:0003723">
    <property type="term" value="F:RNA binding"/>
    <property type="evidence" value="ECO:0007669"/>
    <property type="project" value="UniProtKB-KW"/>
</dbReference>
<evidence type="ECO:0000256" key="4">
    <source>
        <dbReference type="ARBA" id="ARBA00023015"/>
    </source>
</evidence>
<dbReference type="GO" id="GO:0031564">
    <property type="term" value="P:transcription antitermination"/>
    <property type="evidence" value="ECO:0007669"/>
    <property type="project" value="UniProtKB-KW"/>
</dbReference>
<evidence type="ECO:0000256" key="5">
    <source>
        <dbReference type="ARBA" id="ARBA00023163"/>
    </source>
</evidence>
<keyword evidence="4" id="KW-0805">Transcription regulation</keyword>
<proteinExistence type="inferred from homology"/>
<dbReference type="AlphaFoldDB" id="A0A6J7EBY9"/>
<accession>A0A6J7EBY9</accession>
<reference evidence="7" key="1">
    <citation type="submission" date="2020-05" db="EMBL/GenBank/DDBJ databases">
        <authorList>
            <person name="Chiriac C."/>
            <person name="Salcher M."/>
            <person name="Ghai R."/>
            <person name="Kavagutti S V."/>
        </authorList>
    </citation>
    <scope>NUCLEOTIDE SEQUENCE</scope>
</reference>
<dbReference type="GO" id="GO:0006353">
    <property type="term" value="P:DNA-templated transcription termination"/>
    <property type="evidence" value="ECO:0007669"/>
    <property type="project" value="InterPro"/>
</dbReference>
<dbReference type="SUPFAM" id="SSF48013">
    <property type="entry name" value="NusB-like"/>
    <property type="match status" value="1"/>
</dbReference>
<dbReference type="PANTHER" id="PTHR11078">
    <property type="entry name" value="N UTILIZATION SUBSTANCE PROTEIN B-RELATED"/>
    <property type="match status" value="1"/>
</dbReference>
<evidence type="ECO:0000256" key="1">
    <source>
        <dbReference type="ARBA" id="ARBA00005952"/>
    </source>
</evidence>
<organism evidence="7">
    <name type="scientific">freshwater metagenome</name>
    <dbReference type="NCBI Taxonomy" id="449393"/>
    <lineage>
        <taxon>unclassified sequences</taxon>
        <taxon>metagenomes</taxon>
        <taxon>ecological metagenomes</taxon>
    </lineage>
</organism>
<evidence type="ECO:0000256" key="2">
    <source>
        <dbReference type="ARBA" id="ARBA00022814"/>
    </source>
</evidence>
<dbReference type="InterPro" id="IPR006027">
    <property type="entry name" value="NusB_RsmB_TIM44"/>
</dbReference>
<keyword evidence="5" id="KW-0804">Transcription</keyword>
<dbReference type="EMBL" id="CAFBLN010000075">
    <property type="protein sequence ID" value="CAB4878039.1"/>
    <property type="molecule type" value="Genomic_DNA"/>
</dbReference>
<comment type="similarity">
    <text evidence="1">Belongs to the NusB family.</text>
</comment>
<dbReference type="InterPro" id="IPR035926">
    <property type="entry name" value="NusB-like_sf"/>
</dbReference>
<dbReference type="PANTHER" id="PTHR11078:SF3">
    <property type="entry name" value="ANTITERMINATION NUSB DOMAIN-CONTAINING PROTEIN"/>
    <property type="match status" value="1"/>
</dbReference>
<feature type="domain" description="NusB/RsmB/TIM44" evidence="6">
    <location>
        <begin position="9"/>
        <end position="126"/>
    </location>
</feature>
<dbReference type="Gene3D" id="1.10.940.10">
    <property type="entry name" value="NusB-like"/>
    <property type="match status" value="1"/>
</dbReference>
<dbReference type="GO" id="GO:0005829">
    <property type="term" value="C:cytosol"/>
    <property type="evidence" value="ECO:0007669"/>
    <property type="project" value="TreeGrafter"/>
</dbReference>
<dbReference type="HAMAP" id="MF_00073">
    <property type="entry name" value="NusB"/>
    <property type="match status" value="1"/>
</dbReference>
<evidence type="ECO:0000256" key="3">
    <source>
        <dbReference type="ARBA" id="ARBA00022884"/>
    </source>
</evidence>
<dbReference type="InterPro" id="IPR011605">
    <property type="entry name" value="NusB_fam"/>
</dbReference>
<keyword evidence="3" id="KW-0694">RNA-binding</keyword>
<name>A0A6J7EBY9_9ZZZZ</name>
<sequence>MSELGEQRHRARERALEVAYEASIKDRSVESVLTELPLRPDAYAFALLEAFEAHKEWAREIISAHALDWQFDRMPLVDRLIMMLALCEMRMEDCPPTAVVIDEAVELAKAYSTDGSPSFVNGVLSACFATWHAGK</sequence>
<gene>
    <name evidence="7" type="ORF">UFOPK3381_01186</name>
</gene>
<evidence type="ECO:0000313" key="7">
    <source>
        <dbReference type="EMBL" id="CAB4878039.1"/>
    </source>
</evidence>
<dbReference type="NCBIfam" id="TIGR01951">
    <property type="entry name" value="nusB"/>
    <property type="match status" value="1"/>
</dbReference>